<protein>
    <submittedName>
        <fullName evidence="3">Uncharacterized protein</fullName>
    </submittedName>
</protein>
<feature type="chain" id="PRO_5041277574" evidence="2">
    <location>
        <begin position="18"/>
        <end position="95"/>
    </location>
</feature>
<keyword evidence="2" id="KW-0732">Signal</keyword>
<reference evidence="3" key="1">
    <citation type="submission" date="2023-04" db="EMBL/GenBank/DDBJ databases">
        <title>Genome Encyclopedia of Bacteria and Archaea VI: Functional Genomics of Type Strains.</title>
        <authorList>
            <person name="Whitman W."/>
        </authorList>
    </citation>
    <scope>NUCLEOTIDE SEQUENCE</scope>
    <source>
        <strain evidence="3">Enz.4-51</strain>
    </source>
</reference>
<name>A0AA43MBL5_9BURK</name>
<evidence type="ECO:0000256" key="1">
    <source>
        <dbReference type="SAM" id="MobiDB-lite"/>
    </source>
</evidence>
<gene>
    <name evidence="3" type="ORF">M2127_001638</name>
</gene>
<dbReference type="AlphaFoldDB" id="A0AA43MBL5"/>
<evidence type="ECO:0000256" key="2">
    <source>
        <dbReference type="SAM" id="SignalP"/>
    </source>
</evidence>
<dbReference type="RefSeq" id="WP_280756850.1">
    <property type="nucleotide sequence ID" value="NZ_JARXXW010000003.1"/>
</dbReference>
<sequence>MGLIWVASIQMPLLAFADEGSPPIDTARLFQPQRNPYAPRPKAPVSTDEEGVQAGSNPSKPTPKDTNITVNGHGNSSNGTSGGNNATMRHRFTFD</sequence>
<evidence type="ECO:0000313" key="3">
    <source>
        <dbReference type="EMBL" id="MDH6504322.1"/>
    </source>
</evidence>
<dbReference type="EMBL" id="JARXYA010000007">
    <property type="protein sequence ID" value="MDH6504322.1"/>
    <property type="molecule type" value="Genomic_DNA"/>
</dbReference>
<organism evidence="3 4">
    <name type="scientific">Polynucleobacter sphagniphilus</name>
    <dbReference type="NCBI Taxonomy" id="1743169"/>
    <lineage>
        <taxon>Bacteria</taxon>
        <taxon>Pseudomonadati</taxon>
        <taxon>Pseudomonadota</taxon>
        <taxon>Betaproteobacteria</taxon>
        <taxon>Burkholderiales</taxon>
        <taxon>Burkholderiaceae</taxon>
        <taxon>Polynucleobacter</taxon>
    </lineage>
</organism>
<feature type="compositionally biased region" description="Low complexity" evidence="1">
    <location>
        <begin position="71"/>
        <end position="85"/>
    </location>
</feature>
<feature type="region of interest" description="Disordered" evidence="1">
    <location>
        <begin position="20"/>
        <end position="95"/>
    </location>
</feature>
<feature type="compositionally biased region" description="Polar residues" evidence="1">
    <location>
        <begin position="54"/>
        <end position="70"/>
    </location>
</feature>
<accession>A0AA43MBL5</accession>
<keyword evidence="4" id="KW-1185">Reference proteome</keyword>
<proteinExistence type="predicted"/>
<feature type="signal peptide" evidence="2">
    <location>
        <begin position="1"/>
        <end position="17"/>
    </location>
</feature>
<comment type="caution">
    <text evidence="3">The sequence shown here is derived from an EMBL/GenBank/DDBJ whole genome shotgun (WGS) entry which is preliminary data.</text>
</comment>
<evidence type="ECO:0000313" key="4">
    <source>
        <dbReference type="Proteomes" id="UP001161160"/>
    </source>
</evidence>
<dbReference type="Proteomes" id="UP001161160">
    <property type="component" value="Unassembled WGS sequence"/>
</dbReference>